<dbReference type="GO" id="GO:0016020">
    <property type="term" value="C:membrane"/>
    <property type="evidence" value="ECO:0007669"/>
    <property type="project" value="UniProtKB-SubCell"/>
</dbReference>
<feature type="transmembrane region" description="Helical" evidence="5">
    <location>
        <begin position="149"/>
        <end position="179"/>
    </location>
</feature>
<keyword evidence="2 5" id="KW-0812">Transmembrane</keyword>
<feature type="transmembrane region" description="Helical" evidence="5">
    <location>
        <begin position="191"/>
        <end position="208"/>
    </location>
</feature>
<feature type="domain" description="Anoctamin transmembrane" evidence="6">
    <location>
        <begin position="2"/>
        <end position="225"/>
    </location>
</feature>
<evidence type="ECO:0000256" key="1">
    <source>
        <dbReference type="ARBA" id="ARBA00004141"/>
    </source>
</evidence>
<evidence type="ECO:0000313" key="8">
    <source>
        <dbReference type="Proteomes" id="UP000594263"/>
    </source>
</evidence>
<dbReference type="InterPro" id="IPR007632">
    <property type="entry name" value="Anoctamin"/>
</dbReference>
<dbReference type="Pfam" id="PF04547">
    <property type="entry name" value="Anoctamin"/>
    <property type="match status" value="1"/>
</dbReference>
<dbReference type="Proteomes" id="UP000594263">
    <property type="component" value="Unplaced"/>
</dbReference>
<evidence type="ECO:0000256" key="3">
    <source>
        <dbReference type="ARBA" id="ARBA00022989"/>
    </source>
</evidence>
<dbReference type="PANTHER" id="PTHR12308:SF73">
    <property type="entry name" value="ANOCTAMIN"/>
    <property type="match status" value="1"/>
</dbReference>
<keyword evidence="4 5" id="KW-0472">Membrane</keyword>
<name>A0A7N0VIA0_KALFE</name>
<proteinExistence type="predicted"/>
<dbReference type="AlphaFoldDB" id="A0A7N0VIA0"/>
<organism evidence="7 8">
    <name type="scientific">Kalanchoe fedtschenkoi</name>
    <name type="common">Lavender scallops</name>
    <name type="synonym">South American air plant</name>
    <dbReference type="NCBI Taxonomy" id="63787"/>
    <lineage>
        <taxon>Eukaryota</taxon>
        <taxon>Viridiplantae</taxon>
        <taxon>Streptophyta</taxon>
        <taxon>Embryophyta</taxon>
        <taxon>Tracheophyta</taxon>
        <taxon>Spermatophyta</taxon>
        <taxon>Magnoliopsida</taxon>
        <taxon>eudicotyledons</taxon>
        <taxon>Gunneridae</taxon>
        <taxon>Pentapetalae</taxon>
        <taxon>Saxifragales</taxon>
        <taxon>Crassulaceae</taxon>
        <taxon>Kalanchoe</taxon>
    </lineage>
</organism>
<dbReference type="InterPro" id="IPR049452">
    <property type="entry name" value="Anoctamin_TM"/>
</dbReference>
<accession>A0A7N0VIA0</accession>
<keyword evidence="8" id="KW-1185">Reference proteome</keyword>
<comment type="subcellular location">
    <subcellularLocation>
        <location evidence="1">Membrane</location>
        <topology evidence="1">Multi-pass membrane protein</topology>
    </subcellularLocation>
</comment>
<evidence type="ECO:0000256" key="5">
    <source>
        <dbReference type="SAM" id="Phobius"/>
    </source>
</evidence>
<protein>
    <recommendedName>
        <fullName evidence="6">Anoctamin transmembrane domain-containing protein</fullName>
    </recommendedName>
</protein>
<dbReference type="PANTHER" id="PTHR12308">
    <property type="entry name" value="ANOCTAMIN"/>
    <property type="match status" value="1"/>
</dbReference>
<evidence type="ECO:0000313" key="7">
    <source>
        <dbReference type="EnsemblPlants" id="Kaladp0863s0035.1.v1.1"/>
    </source>
</evidence>
<dbReference type="OMA" id="WITVICE"/>
<reference evidence="7" key="1">
    <citation type="submission" date="2021-01" db="UniProtKB">
        <authorList>
            <consortium name="EnsemblPlants"/>
        </authorList>
    </citation>
    <scope>IDENTIFICATION</scope>
</reference>
<evidence type="ECO:0000256" key="2">
    <source>
        <dbReference type="ARBA" id="ARBA00022692"/>
    </source>
</evidence>
<dbReference type="Gramene" id="Kaladp0863s0035.1.v1.1">
    <property type="protein sequence ID" value="Kaladp0863s0035.1.v1.1"/>
    <property type="gene ID" value="Kaladp0863s0035.v1.1"/>
</dbReference>
<keyword evidence="3 5" id="KW-1133">Transmembrane helix</keyword>
<sequence length="256" mass="29527">MQTYIGIFYHALLHRNLKTLRQVLIQRLILSEVLENLVENSVPYLKYSYKKYKAVSYKRKHDKDSGKIRFTSRVEKEYLKPAYAASIGKELEDGLFDDFLELALQFGMIMMFACAFPLAFTFSLLNNVTEIRTDALKLLVMLKRPIPRAAATIGAWLNIFQFLIVMSICTNCVLLVCLYDVEGKWRVEPGLAAILVMEHVLLLIKFGFSRFVPEEPAWVRANRLKNATQAQDMCSKQLLRSISGEKRFLSVIKKME</sequence>
<feature type="transmembrane region" description="Helical" evidence="5">
    <location>
        <begin position="102"/>
        <end position="128"/>
    </location>
</feature>
<evidence type="ECO:0000256" key="4">
    <source>
        <dbReference type="ARBA" id="ARBA00023136"/>
    </source>
</evidence>
<dbReference type="EnsemblPlants" id="Kaladp0863s0035.1.v1.1">
    <property type="protein sequence ID" value="Kaladp0863s0035.1.v1.1"/>
    <property type="gene ID" value="Kaladp0863s0035.v1.1"/>
</dbReference>
<dbReference type="GO" id="GO:0005254">
    <property type="term" value="F:chloride channel activity"/>
    <property type="evidence" value="ECO:0007669"/>
    <property type="project" value="TreeGrafter"/>
</dbReference>
<evidence type="ECO:0000259" key="6">
    <source>
        <dbReference type="Pfam" id="PF04547"/>
    </source>
</evidence>